<dbReference type="SUPFAM" id="SSF46689">
    <property type="entry name" value="Homeodomain-like"/>
    <property type="match status" value="1"/>
</dbReference>
<dbReference type="InterPro" id="IPR009057">
    <property type="entry name" value="Homeodomain-like_sf"/>
</dbReference>
<gene>
    <name evidence="3" type="ORF">PC9H_010905</name>
</gene>
<comment type="subcellular location">
    <subcellularLocation>
        <location evidence="1">Nucleus</location>
    </subcellularLocation>
</comment>
<evidence type="ECO:0000313" key="4">
    <source>
        <dbReference type="Proteomes" id="UP000623687"/>
    </source>
</evidence>
<proteinExistence type="predicted"/>
<dbReference type="GeneID" id="59380723"/>
<dbReference type="RefSeq" id="XP_036627780.1">
    <property type="nucleotide sequence ID" value="XM_036780397.1"/>
</dbReference>
<keyword evidence="1" id="KW-0371">Homeobox</keyword>
<feature type="domain" description="Homeobox" evidence="2">
    <location>
        <begin position="10"/>
        <end position="72"/>
    </location>
</feature>
<comment type="caution">
    <text evidence="3">The sequence shown here is derived from an EMBL/GenBank/DDBJ whole genome shotgun (WGS) entry which is preliminary data.</text>
</comment>
<dbReference type="VEuPathDB" id="FungiDB:PC9H_010905"/>
<feature type="DNA-binding region" description="Homeobox" evidence="1">
    <location>
        <begin position="12"/>
        <end position="73"/>
    </location>
</feature>
<dbReference type="InterPro" id="IPR001356">
    <property type="entry name" value="HD"/>
</dbReference>
<name>A0A8H6ZPL6_PLEOS</name>
<dbReference type="CDD" id="cd00086">
    <property type="entry name" value="homeodomain"/>
    <property type="match status" value="1"/>
</dbReference>
<keyword evidence="4" id="KW-1185">Reference proteome</keyword>
<evidence type="ECO:0000313" key="3">
    <source>
        <dbReference type="EMBL" id="KAF7422748.1"/>
    </source>
</evidence>
<evidence type="ECO:0000256" key="1">
    <source>
        <dbReference type="PROSITE-ProRule" id="PRU00108"/>
    </source>
</evidence>
<keyword evidence="1" id="KW-0238">DNA-binding</keyword>
<keyword evidence="1" id="KW-0539">Nucleus</keyword>
<dbReference type="PROSITE" id="PS50071">
    <property type="entry name" value="HOMEOBOX_2"/>
    <property type="match status" value="1"/>
</dbReference>
<dbReference type="Proteomes" id="UP000623687">
    <property type="component" value="Unassembled WGS sequence"/>
</dbReference>
<dbReference type="OrthoDB" id="3048971at2759"/>
<protein>
    <recommendedName>
        <fullName evidence="2">Homeobox domain-containing protein</fullName>
    </recommendedName>
</protein>
<dbReference type="Gene3D" id="1.10.10.60">
    <property type="entry name" value="Homeodomain-like"/>
    <property type="match status" value="1"/>
</dbReference>
<sequence>MSTTDESLLQTALKPRTRASNDQAKILRAAYKYQFDTFTSKQVLSTLEEQTGLPSKWIADWFSRERRKTARKEKTQIQNAAQSISTPTLEAKAEPQDALINPAIGDLTPVRNDSLEKKQLKSKAKARKAKRSLLKTLMESDPNLPKSNKGTGSPSLTLIKEEYAECMSLLSSPITIDPTPLPAQQQYCNAESMSSSSASSRPLRTLQNSHAHNLLLQTAGLGHEHAANSEPDARQASIANVQLTLPSVTTLLSSLFSEFNLRMHRQNQSMNNQLAENQHPNWGTAKITLQGPRDPGLSLLPSQTDREIGTGHSNLECHDSRQLFPHDQSASGASQSYSSLAFSSPGLRFPGPPQFDNSSAQEIYGFEDILDAKRAPLKHLTVIHDILSAYHRSPNTPFELIGSEGQVTPIGHLVIDRLTDATLADTDPFQASMGLVFLSRLGLKF</sequence>
<dbReference type="GO" id="GO:0003677">
    <property type="term" value="F:DNA binding"/>
    <property type="evidence" value="ECO:0007669"/>
    <property type="project" value="UniProtKB-UniRule"/>
</dbReference>
<dbReference type="AlphaFoldDB" id="A0A8H6ZPL6"/>
<dbReference type="EMBL" id="JACETU010000008">
    <property type="protein sequence ID" value="KAF7422748.1"/>
    <property type="molecule type" value="Genomic_DNA"/>
</dbReference>
<evidence type="ECO:0000259" key="2">
    <source>
        <dbReference type="PROSITE" id="PS50071"/>
    </source>
</evidence>
<accession>A0A8H6ZPL6</accession>
<organism evidence="3 4">
    <name type="scientific">Pleurotus ostreatus</name>
    <name type="common">Oyster mushroom</name>
    <name type="synonym">White-rot fungus</name>
    <dbReference type="NCBI Taxonomy" id="5322"/>
    <lineage>
        <taxon>Eukaryota</taxon>
        <taxon>Fungi</taxon>
        <taxon>Dikarya</taxon>
        <taxon>Basidiomycota</taxon>
        <taxon>Agaricomycotina</taxon>
        <taxon>Agaricomycetes</taxon>
        <taxon>Agaricomycetidae</taxon>
        <taxon>Agaricales</taxon>
        <taxon>Pleurotineae</taxon>
        <taxon>Pleurotaceae</taxon>
        <taxon>Pleurotus</taxon>
    </lineage>
</organism>
<reference evidence="3" key="1">
    <citation type="submission" date="2019-07" db="EMBL/GenBank/DDBJ databases">
        <authorList>
            <person name="Palmer J.M."/>
        </authorList>
    </citation>
    <scope>NUCLEOTIDE SEQUENCE</scope>
    <source>
        <strain evidence="3">PC9</strain>
    </source>
</reference>
<dbReference type="GO" id="GO:0005634">
    <property type="term" value="C:nucleus"/>
    <property type="evidence" value="ECO:0007669"/>
    <property type="project" value="UniProtKB-SubCell"/>
</dbReference>